<organism evidence="2 3">
    <name type="scientific">Thalassobacillus hwangdonensis</name>
    <dbReference type="NCBI Taxonomy" id="546108"/>
    <lineage>
        <taxon>Bacteria</taxon>
        <taxon>Bacillati</taxon>
        <taxon>Bacillota</taxon>
        <taxon>Bacilli</taxon>
        <taxon>Bacillales</taxon>
        <taxon>Bacillaceae</taxon>
        <taxon>Thalassobacillus</taxon>
    </lineage>
</organism>
<keyword evidence="3" id="KW-1185">Reference proteome</keyword>
<dbReference type="InterPro" id="IPR001932">
    <property type="entry name" value="PPM-type_phosphatase-like_dom"/>
</dbReference>
<dbReference type="InterPro" id="IPR039248">
    <property type="entry name" value="Ptase_RsbX"/>
</dbReference>
<sequence length="199" mass="22067">MSEQPSKRLNVQSFQKAKKGNYYCGDSYFYKETEDAFVCALADGLGSGELAMDSSKAVIKTIEDNPELEIEPLINKCNESLAGKRGVVLGILRIEFKSNTYSYSSIGNIGIMMITGDGVKKRNIPQAGYLSGFPRKLGIMRGTLTPNMMFIMFSDGVDDRQLSSGLFKNGDPSRIIDQFKNDNAKLRQDDTTLIAIKYD</sequence>
<dbReference type="PANTHER" id="PTHR35801">
    <property type="entry name" value="PHOSPHOSERINE PHOSPHATASE RSBX"/>
    <property type="match status" value="1"/>
</dbReference>
<dbReference type="RefSeq" id="WP_386059014.1">
    <property type="nucleotide sequence ID" value="NZ_JBHTKL010000002.1"/>
</dbReference>
<dbReference type="EMBL" id="JBHTKL010000002">
    <property type="protein sequence ID" value="MFD1019335.1"/>
    <property type="molecule type" value="Genomic_DNA"/>
</dbReference>
<dbReference type="Proteomes" id="UP001596990">
    <property type="component" value="Unassembled WGS sequence"/>
</dbReference>
<evidence type="ECO:0000259" key="1">
    <source>
        <dbReference type="SMART" id="SM00331"/>
    </source>
</evidence>
<dbReference type="SMART" id="SM00331">
    <property type="entry name" value="PP2C_SIG"/>
    <property type="match status" value="1"/>
</dbReference>
<accession>A0ABW3L061</accession>
<gene>
    <name evidence="2" type="ORF">ACFQ2J_09015</name>
</gene>
<proteinExistence type="predicted"/>
<dbReference type="InterPro" id="IPR036457">
    <property type="entry name" value="PPM-type-like_dom_sf"/>
</dbReference>
<reference evidence="3" key="1">
    <citation type="journal article" date="2019" name="Int. J. Syst. Evol. Microbiol.">
        <title>The Global Catalogue of Microorganisms (GCM) 10K type strain sequencing project: providing services to taxonomists for standard genome sequencing and annotation.</title>
        <authorList>
            <consortium name="The Broad Institute Genomics Platform"/>
            <consortium name="The Broad Institute Genome Sequencing Center for Infectious Disease"/>
            <person name="Wu L."/>
            <person name="Ma J."/>
        </authorList>
    </citation>
    <scope>NUCLEOTIDE SEQUENCE [LARGE SCALE GENOMIC DNA]</scope>
    <source>
        <strain evidence="3">CCUG 56607</strain>
    </source>
</reference>
<comment type="caution">
    <text evidence="2">The sequence shown here is derived from an EMBL/GenBank/DDBJ whole genome shotgun (WGS) entry which is preliminary data.</text>
</comment>
<dbReference type="SUPFAM" id="SSF81606">
    <property type="entry name" value="PP2C-like"/>
    <property type="match status" value="1"/>
</dbReference>
<evidence type="ECO:0000313" key="2">
    <source>
        <dbReference type="EMBL" id="MFD1019335.1"/>
    </source>
</evidence>
<feature type="domain" description="PPM-type phosphatase" evidence="1">
    <location>
        <begin position="8"/>
        <end position="198"/>
    </location>
</feature>
<dbReference type="PANTHER" id="PTHR35801:SF1">
    <property type="entry name" value="PHOSPHOSERINE PHOSPHATASE RSBX"/>
    <property type="match status" value="1"/>
</dbReference>
<dbReference type="Pfam" id="PF07228">
    <property type="entry name" value="SpoIIE"/>
    <property type="match status" value="1"/>
</dbReference>
<protein>
    <submittedName>
        <fullName evidence="2">SpoIIE family protein phosphatase</fullName>
    </submittedName>
</protein>
<dbReference type="Gene3D" id="3.60.40.10">
    <property type="entry name" value="PPM-type phosphatase domain"/>
    <property type="match status" value="1"/>
</dbReference>
<name>A0ABW3L061_9BACI</name>
<evidence type="ECO:0000313" key="3">
    <source>
        <dbReference type="Proteomes" id="UP001596990"/>
    </source>
</evidence>